<protein>
    <recommendedName>
        <fullName evidence="8">Helicase</fullName>
    </recommendedName>
</protein>
<feature type="domain" description="Helicase C-terminal" evidence="5">
    <location>
        <begin position="1030"/>
        <end position="1186"/>
    </location>
</feature>
<evidence type="ECO:0000256" key="2">
    <source>
        <dbReference type="PROSITE-ProRule" id="PRU00325"/>
    </source>
</evidence>
<dbReference type="InterPro" id="IPR038718">
    <property type="entry name" value="SNF2-like_sf"/>
</dbReference>
<dbReference type="CDD" id="cd18793">
    <property type="entry name" value="SF2_C_SNF"/>
    <property type="match status" value="1"/>
</dbReference>
<dbReference type="InterPro" id="IPR027417">
    <property type="entry name" value="P-loop_NTPase"/>
</dbReference>
<evidence type="ECO:0000259" key="4">
    <source>
        <dbReference type="PROSITE" id="PS51192"/>
    </source>
</evidence>
<evidence type="ECO:0000259" key="3">
    <source>
        <dbReference type="PROSITE" id="PS50966"/>
    </source>
</evidence>
<dbReference type="InterPro" id="IPR014001">
    <property type="entry name" value="Helicase_ATP-bd"/>
</dbReference>
<evidence type="ECO:0000259" key="5">
    <source>
        <dbReference type="PROSITE" id="PS51194"/>
    </source>
</evidence>
<dbReference type="InterPro" id="IPR049730">
    <property type="entry name" value="SNF2/RAD54-like_C"/>
</dbReference>
<dbReference type="PANTHER" id="PTHR45629:SF7">
    <property type="entry name" value="DNA EXCISION REPAIR PROTEIN ERCC-6-RELATED"/>
    <property type="match status" value="1"/>
</dbReference>
<gene>
    <name evidence="6" type="ORF">MESMUL_11670</name>
</gene>
<dbReference type="InterPro" id="IPR001650">
    <property type="entry name" value="Helicase_C-like"/>
</dbReference>
<reference evidence="6 7" key="1">
    <citation type="journal article" date="2018" name="Int. J. Syst. Evol. Microbiol.">
        <title>Mesosutterella multiformis gen. nov., sp. nov., a member of the family Sutterellaceae and Sutterella megalosphaeroides sp. nov., isolated from human faeces.</title>
        <authorList>
            <person name="Sakamoto M."/>
            <person name="Ikeyama N."/>
            <person name="Kunihiro T."/>
            <person name="Iino T."/>
            <person name="Yuki M."/>
            <person name="Ohkuma M."/>
        </authorList>
    </citation>
    <scope>NUCLEOTIDE SEQUENCE [LARGE SCALE GENOMIC DNA]</scope>
    <source>
        <strain evidence="6 7">4NBBH2</strain>
    </source>
</reference>
<dbReference type="EMBL" id="BGZJ01000001">
    <property type="protein sequence ID" value="GBO93813.1"/>
    <property type="molecule type" value="Genomic_DNA"/>
</dbReference>
<keyword evidence="2" id="KW-0862">Zinc</keyword>
<feature type="domain" description="SWIM-type" evidence="3">
    <location>
        <begin position="113"/>
        <end position="147"/>
    </location>
</feature>
<dbReference type="GO" id="GO:0005524">
    <property type="term" value="F:ATP binding"/>
    <property type="evidence" value="ECO:0007669"/>
    <property type="project" value="InterPro"/>
</dbReference>
<dbReference type="PROSITE" id="PS51192">
    <property type="entry name" value="HELICASE_ATP_BIND_1"/>
    <property type="match status" value="1"/>
</dbReference>
<dbReference type="Gene3D" id="3.40.50.10810">
    <property type="entry name" value="Tandem AAA-ATPase domain"/>
    <property type="match status" value="1"/>
</dbReference>
<evidence type="ECO:0008006" key="8">
    <source>
        <dbReference type="Google" id="ProtNLM"/>
    </source>
</evidence>
<dbReference type="Gene3D" id="3.40.50.300">
    <property type="entry name" value="P-loop containing nucleotide triphosphate hydrolases"/>
    <property type="match status" value="1"/>
</dbReference>
<comment type="caution">
    <text evidence="6">The sequence shown here is derived from an EMBL/GenBank/DDBJ whole genome shotgun (WGS) entry which is preliminary data.</text>
</comment>
<dbReference type="Pfam" id="PF04434">
    <property type="entry name" value="SWIM"/>
    <property type="match status" value="1"/>
</dbReference>
<name>A0A388SDT9_9BURK</name>
<dbReference type="GO" id="GO:0016787">
    <property type="term" value="F:hydrolase activity"/>
    <property type="evidence" value="ECO:0007669"/>
    <property type="project" value="UniProtKB-KW"/>
</dbReference>
<sequence>MARIPFGTTWWGKKWLDSLTLLDYENRLPRGRSYFSTGHVLSSEFDPKELLFTAKVQGSQLRPYTVKIRFPRVDREAAARFTDLVAKDPEFISSLVDDRLEPRVADVAEAAGLRLFPESWREFGLTCTCPDFAVPCKHIAAAFLAIVREIDADPLKVLSFQGFDLKKALKERGVDLERAEGFELPDARSLLRWKAKPEEAVAPKQGGAKDAETAFSAVPLYLVKPLSASLLKLLPEETALFPGGRDWLKKVWNRISKRASNAWSLRGSHTNVWDRIDKGPLGSWGPVVPKVQMFDDSLDFVRPYSEGMTPRPLSEKRASGWLFDAMLELGNEEARNHSVGLSVWYQLITIALALMKNGAVVPVLVRHPEAEKPACTLVWEPALAADSVRSVVLEGAAALESLGVRLITLPENEESTPEGRFLAILTVLITAFADHMQAVDAAARGKLVTGLFGDRYRCLEEGACDSEIHTLSRYLRPLSFYQLPTDWVPVVVVRSRNRETLQLNLGILPAKHEAGEKPILLKTILTDPEYERDRYAVIAGFQMLTSACPELAEVLKSQGKPFSMVPEDLKPFLFEARPALELLGAQVLLPKRLRKIFRPQLTAEISGTVKSSAGRFLTKEMLADFSWKVSIGSRELTEAEALQLFEKKGEIVQLDDEYVWLDPAEIEAIEKRLKQKRKPGYLERLRGALTGEIEGAGVQVSGDIMEKLREISREKEIPVPDDIRAELRPYQKRGYSWLMKNFRLGLGSLIADDMGLGKTLQVITALDELKREGELKTGKVIAVVPATLLTNWVREIRKFAPNLTAEIYHGSDRKLGDPDKRPDVLLTTYGTLRRDSEQLSKLSWRVMVMDEAQAVKNTGTGAYAAASSFPADRVIAMTGTPVENRLMEYWSIFSIVQPGLLGTASDFRENFSVPIENEHDPRAAEAFRKLVAPFMLRRMKTDKAIISDLPDCIVQDVMTTLLPEQAYLYQETLTRNLDAISRAEANSRDKQVKRRALVLKLITELKQICNSPSQYNKQWSETPDSAKAETLFELLDECRENGRKVLVFTQYREMGELLQGWIAKKTGRKPEFLHGGVSVARRAVMVDDFQNNPDSHILLVSLKAGGTGLNLTAASVVIHYDLWWNPAVESQASDRAWRIGQQRDVLVYRFVTEGTFEERINEMLTEKRRITDLAVSSGENWVGDMSTSELRALFSLS</sequence>
<keyword evidence="7" id="KW-1185">Reference proteome</keyword>
<dbReference type="InterPro" id="IPR050496">
    <property type="entry name" value="SNF2_RAD54_helicase_repair"/>
</dbReference>
<dbReference type="Pfam" id="PF12419">
    <property type="entry name" value="DUF3670"/>
    <property type="match status" value="1"/>
</dbReference>
<dbReference type="GO" id="GO:0004386">
    <property type="term" value="F:helicase activity"/>
    <property type="evidence" value="ECO:0007669"/>
    <property type="project" value="UniProtKB-KW"/>
</dbReference>
<feature type="domain" description="Helicase ATP-binding" evidence="4">
    <location>
        <begin position="739"/>
        <end position="899"/>
    </location>
</feature>
<keyword evidence="2" id="KW-0479">Metal-binding</keyword>
<dbReference type="PROSITE" id="PS51194">
    <property type="entry name" value="HELICASE_CTER"/>
    <property type="match status" value="1"/>
</dbReference>
<dbReference type="AlphaFoldDB" id="A0A388SDT9"/>
<keyword evidence="1" id="KW-0378">Hydrolase</keyword>
<proteinExistence type="predicted"/>
<dbReference type="RefSeq" id="WP_116270115.1">
    <property type="nucleotide sequence ID" value="NZ_BGZJ01000001.1"/>
</dbReference>
<dbReference type="Pfam" id="PF00176">
    <property type="entry name" value="SNF2-rel_dom"/>
    <property type="match status" value="1"/>
</dbReference>
<evidence type="ECO:0000313" key="7">
    <source>
        <dbReference type="Proteomes" id="UP000266091"/>
    </source>
</evidence>
<dbReference type="PROSITE" id="PS50966">
    <property type="entry name" value="ZF_SWIM"/>
    <property type="match status" value="1"/>
</dbReference>
<accession>A0A388SDT9</accession>
<dbReference type="InterPro" id="IPR000330">
    <property type="entry name" value="SNF2_N"/>
</dbReference>
<dbReference type="InterPro" id="IPR007527">
    <property type="entry name" value="Znf_SWIM"/>
</dbReference>
<dbReference type="GO" id="GO:0015616">
    <property type="term" value="F:DNA translocase activity"/>
    <property type="evidence" value="ECO:0007669"/>
    <property type="project" value="TreeGrafter"/>
</dbReference>
<dbReference type="InterPro" id="IPR022138">
    <property type="entry name" value="DUF3670"/>
</dbReference>
<dbReference type="PANTHER" id="PTHR45629">
    <property type="entry name" value="SNF2/RAD54 FAMILY MEMBER"/>
    <property type="match status" value="1"/>
</dbReference>
<dbReference type="SMART" id="SM00490">
    <property type="entry name" value="HELICc"/>
    <property type="match status" value="1"/>
</dbReference>
<dbReference type="SMART" id="SM00487">
    <property type="entry name" value="DEXDc"/>
    <property type="match status" value="1"/>
</dbReference>
<dbReference type="SUPFAM" id="SSF52540">
    <property type="entry name" value="P-loop containing nucleoside triphosphate hydrolases"/>
    <property type="match status" value="2"/>
</dbReference>
<dbReference type="OrthoDB" id="9760715at2"/>
<dbReference type="Pfam" id="PF00271">
    <property type="entry name" value="Helicase_C"/>
    <property type="match status" value="1"/>
</dbReference>
<dbReference type="Proteomes" id="UP000266091">
    <property type="component" value="Unassembled WGS sequence"/>
</dbReference>
<accession>A0A401LGU8</accession>
<dbReference type="GO" id="GO:0008270">
    <property type="term" value="F:zinc ion binding"/>
    <property type="evidence" value="ECO:0007669"/>
    <property type="project" value="UniProtKB-KW"/>
</dbReference>
<evidence type="ECO:0000256" key="1">
    <source>
        <dbReference type="ARBA" id="ARBA00022801"/>
    </source>
</evidence>
<evidence type="ECO:0000313" key="6">
    <source>
        <dbReference type="EMBL" id="GBO93813.1"/>
    </source>
</evidence>
<organism evidence="6 7">
    <name type="scientific">Mesosutterella multiformis</name>
    <dbReference type="NCBI Taxonomy" id="2259133"/>
    <lineage>
        <taxon>Bacteria</taxon>
        <taxon>Pseudomonadati</taxon>
        <taxon>Pseudomonadota</taxon>
        <taxon>Betaproteobacteria</taxon>
        <taxon>Burkholderiales</taxon>
        <taxon>Sutterellaceae</taxon>
        <taxon>Mesosutterella</taxon>
    </lineage>
</organism>
<keyword evidence="2" id="KW-0863">Zinc-finger</keyword>